<evidence type="ECO:0000256" key="2">
    <source>
        <dbReference type="SAM" id="SignalP"/>
    </source>
</evidence>
<feature type="region of interest" description="Disordered" evidence="1">
    <location>
        <begin position="73"/>
        <end position="101"/>
    </location>
</feature>
<evidence type="ECO:0000313" key="4">
    <source>
        <dbReference type="Proteomes" id="UP000092932"/>
    </source>
</evidence>
<dbReference type="Proteomes" id="UP000092932">
    <property type="component" value="Chromosome"/>
</dbReference>
<evidence type="ECO:0000256" key="1">
    <source>
        <dbReference type="SAM" id="MobiDB-lite"/>
    </source>
</evidence>
<proteinExistence type="predicted"/>
<organism evidence="3 4">
    <name type="scientific">Tsuneonella dongtanensis</name>
    <dbReference type="NCBI Taxonomy" id="692370"/>
    <lineage>
        <taxon>Bacteria</taxon>
        <taxon>Pseudomonadati</taxon>
        <taxon>Pseudomonadota</taxon>
        <taxon>Alphaproteobacteria</taxon>
        <taxon>Sphingomonadales</taxon>
        <taxon>Erythrobacteraceae</taxon>
        <taxon>Tsuneonella</taxon>
    </lineage>
</organism>
<dbReference type="AlphaFoldDB" id="A0A1B2A9E4"/>
<keyword evidence="2" id="KW-0732">Signal</keyword>
<dbReference type="KEGG" id="ado:A6F68_00163"/>
<feature type="chain" id="PRO_5008533870" evidence="2">
    <location>
        <begin position="22"/>
        <end position="143"/>
    </location>
</feature>
<reference evidence="3 4" key="1">
    <citation type="submission" date="2016-07" db="EMBL/GenBank/DDBJ databases">
        <title>Complete genome sequence of Altererythrobacter dongtanensis KCTC 22672, a type strain with esterase isolated from tidal flat.</title>
        <authorList>
            <person name="Cheng H."/>
            <person name="Wu Y.-H."/>
            <person name="Zhou P."/>
            <person name="Huo Y.-Y."/>
            <person name="Wang C.-S."/>
            <person name="Xu X.-W."/>
        </authorList>
    </citation>
    <scope>NUCLEOTIDE SEQUENCE [LARGE SCALE GENOMIC DNA]</scope>
    <source>
        <strain evidence="3 4">KCTC 22672</strain>
    </source>
</reference>
<keyword evidence="4" id="KW-1185">Reference proteome</keyword>
<feature type="compositionally biased region" description="Acidic residues" evidence="1">
    <location>
        <begin position="73"/>
        <end position="82"/>
    </location>
</feature>
<protein>
    <submittedName>
        <fullName evidence="3">Uncharacterized protein</fullName>
    </submittedName>
</protein>
<dbReference type="EMBL" id="CP016591">
    <property type="protein sequence ID" value="ANY18698.1"/>
    <property type="molecule type" value="Genomic_DNA"/>
</dbReference>
<sequence length="143" mass="14785">MRVLTRTLAVLAIAAPMPALAQASDTEIATSEIESTLKNPAMQAAVAEGMAAASEALLDLPLAPLAKAVAEAAGEDPDDVDPDMTLRSVSPDAEDVPGKVRESLPRMMGAMGSMAGGMGAMIPALREMAERMRAAMDEASARY</sequence>
<feature type="signal peptide" evidence="2">
    <location>
        <begin position="1"/>
        <end position="21"/>
    </location>
</feature>
<accession>A0A1B2A9E4</accession>
<evidence type="ECO:0000313" key="3">
    <source>
        <dbReference type="EMBL" id="ANY18698.1"/>
    </source>
</evidence>
<gene>
    <name evidence="3" type="ORF">A6F68_00163</name>
</gene>
<dbReference type="STRING" id="692370.A6F68_00163"/>
<name>A0A1B2A9E4_9SPHN</name>